<sequence length="85" mass="10199">MPHERLLTNFALNTTLKFFYLLPYRQIEIVAITNFDVTAFNFCMTDFFVLRRPIPPIIPVHYRLKLYQIKKHRSQFIRTSAVPLI</sequence>
<dbReference type="AlphaFoldDB" id="A0A0R1M3K2"/>
<name>A0A0R1M3K2_9LACO</name>
<gene>
    <name evidence="1" type="ORF">FD04_GL002205</name>
</gene>
<evidence type="ECO:0000313" key="1">
    <source>
        <dbReference type="EMBL" id="KRK99844.1"/>
    </source>
</evidence>
<dbReference type="EMBL" id="AZEE01000002">
    <property type="protein sequence ID" value="KRK99844.1"/>
    <property type="molecule type" value="Genomic_DNA"/>
</dbReference>
<dbReference type="Proteomes" id="UP000051160">
    <property type="component" value="Unassembled WGS sequence"/>
</dbReference>
<accession>A0A0R1M3K2</accession>
<evidence type="ECO:0000313" key="2">
    <source>
        <dbReference type="Proteomes" id="UP000051160"/>
    </source>
</evidence>
<organism evidence="1 2">
    <name type="scientific">Secundilactobacillus odoratitofui DSM 19909 = JCM 15043</name>
    <dbReference type="NCBI Taxonomy" id="1423776"/>
    <lineage>
        <taxon>Bacteria</taxon>
        <taxon>Bacillati</taxon>
        <taxon>Bacillota</taxon>
        <taxon>Bacilli</taxon>
        <taxon>Lactobacillales</taxon>
        <taxon>Lactobacillaceae</taxon>
        <taxon>Secundilactobacillus</taxon>
    </lineage>
</organism>
<keyword evidence="2" id="KW-1185">Reference proteome</keyword>
<proteinExistence type="predicted"/>
<protein>
    <submittedName>
        <fullName evidence="1">Uncharacterized protein</fullName>
    </submittedName>
</protein>
<dbReference type="PATRIC" id="fig|1423776.4.peg.2233"/>
<comment type="caution">
    <text evidence="1">The sequence shown here is derived from an EMBL/GenBank/DDBJ whole genome shotgun (WGS) entry which is preliminary data.</text>
</comment>
<reference evidence="1 2" key="1">
    <citation type="journal article" date="2015" name="Genome Announc.">
        <title>Expanding the biotechnology potential of lactobacilli through comparative genomics of 213 strains and associated genera.</title>
        <authorList>
            <person name="Sun Z."/>
            <person name="Harris H.M."/>
            <person name="McCann A."/>
            <person name="Guo C."/>
            <person name="Argimon S."/>
            <person name="Zhang W."/>
            <person name="Yang X."/>
            <person name="Jeffery I.B."/>
            <person name="Cooney J.C."/>
            <person name="Kagawa T.F."/>
            <person name="Liu W."/>
            <person name="Song Y."/>
            <person name="Salvetti E."/>
            <person name="Wrobel A."/>
            <person name="Rasinkangas P."/>
            <person name="Parkhill J."/>
            <person name="Rea M.C."/>
            <person name="O'Sullivan O."/>
            <person name="Ritari J."/>
            <person name="Douillard F.P."/>
            <person name="Paul Ross R."/>
            <person name="Yang R."/>
            <person name="Briner A.E."/>
            <person name="Felis G.E."/>
            <person name="de Vos W.M."/>
            <person name="Barrangou R."/>
            <person name="Klaenhammer T.R."/>
            <person name="Caufield P.W."/>
            <person name="Cui Y."/>
            <person name="Zhang H."/>
            <person name="O'Toole P.W."/>
        </authorList>
    </citation>
    <scope>NUCLEOTIDE SEQUENCE [LARGE SCALE GENOMIC DNA]</scope>
    <source>
        <strain evidence="1 2">DSM 19909</strain>
    </source>
</reference>